<keyword evidence="1" id="KW-0812">Transmembrane</keyword>
<organism evidence="2 3">
    <name type="scientific">Lepidopterella palustris CBS 459.81</name>
    <dbReference type="NCBI Taxonomy" id="1314670"/>
    <lineage>
        <taxon>Eukaryota</taxon>
        <taxon>Fungi</taxon>
        <taxon>Dikarya</taxon>
        <taxon>Ascomycota</taxon>
        <taxon>Pezizomycotina</taxon>
        <taxon>Dothideomycetes</taxon>
        <taxon>Pleosporomycetidae</taxon>
        <taxon>Mytilinidiales</taxon>
        <taxon>Argynnaceae</taxon>
        <taxon>Lepidopterella</taxon>
    </lineage>
</organism>
<evidence type="ECO:0000313" key="2">
    <source>
        <dbReference type="EMBL" id="OCK83751.1"/>
    </source>
</evidence>
<evidence type="ECO:0000313" key="3">
    <source>
        <dbReference type="Proteomes" id="UP000250266"/>
    </source>
</evidence>
<reference evidence="2 3" key="1">
    <citation type="journal article" date="2016" name="Nat. Commun.">
        <title>Ectomycorrhizal ecology is imprinted in the genome of the dominant symbiotic fungus Cenococcum geophilum.</title>
        <authorList>
            <consortium name="DOE Joint Genome Institute"/>
            <person name="Peter M."/>
            <person name="Kohler A."/>
            <person name="Ohm R.A."/>
            <person name="Kuo A."/>
            <person name="Krutzmann J."/>
            <person name="Morin E."/>
            <person name="Arend M."/>
            <person name="Barry K.W."/>
            <person name="Binder M."/>
            <person name="Choi C."/>
            <person name="Clum A."/>
            <person name="Copeland A."/>
            <person name="Grisel N."/>
            <person name="Haridas S."/>
            <person name="Kipfer T."/>
            <person name="LaButti K."/>
            <person name="Lindquist E."/>
            <person name="Lipzen A."/>
            <person name="Maire R."/>
            <person name="Meier B."/>
            <person name="Mihaltcheva S."/>
            <person name="Molinier V."/>
            <person name="Murat C."/>
            <person name="Poggeler S."/>
            <person name="Quandt C.A."/>
            <person name="Sperisen C."/>
            <person name="Tritt A."/>
            <person name="Tisserant E."/>
            <person name="Crous P.W."/>
            <person name="Henrissat B."/>
            <person name="Nehls U."/>
            <person name="Egli S."/>
            <person name="Spatafora J.W."/>
            <person name="Grigoriev I.V."/>
            <person name="Martin F.M."/>
        </authorList>
    </citation>
    <scope>NUCLEOTIDE SEQUENCE [LARGE SCALE GENOMIC DNA]</scope>
    <source>
        <strain evidence="2 3">CBS 459.81</strain>
    </source>
</reference>
<name>A0A8E2EGZ2_9PEZI</name>
<dbReference type="PANTHER" id="PTHR35394:SF5">
    <property type="entry name" value="DUF3176 DOMAIN-CONTAINING PROTEIN"/>
    <property type="match status" value="1"/>
</dbReference>
<proteinExistence type="predicted"/>
<keyword evidence="3" id="KW-1185">Reference proteome</keyword>
<feature type="transmembrane region" description="Helical" evidence="1">
    <location>
        <begin position="547"/>
        <end position="568"/>
    </location>
</feature>
<dbReference type="Proteomes" id="UP000250266">
    <property type="component" value="Unassembled WGS sequence"/>
</dbReference>
<dbReference type="EMBL" id="KV744853">
    <property type="protein sequence ID" value="OCK83751.1"/>
    <property type="molecule type" value="Genomic_DNA"/>
</dbReference>
<evidence type="ECO:0000256" key="1">
    <source>
        <dbReference type="SAM" id="Phobius"/>
    </source>
</evidence>
<dbReference type="OrthoDB" id="5376804at2759"/>
<dbReference type="AlphaFoldDB" id="A0A8E2EGZ2"/>
<feature type="transmembrane region" description="Helical" evidence="1">
    <location>
        <begin position="89"/>
        <end position="111"/>
    </location>
</feature>
<keyword evidence="1" id="KW-0472">Membrane</keyword>
<dbReference type="Pfam" id="PF11374">
    <property type="entry name" value="DUF3176"/>
    <property type="match status" value="1"/>
</dbReference>
<protein>
    <submittedName>
        <fullName evidence="2">Uncharacterized protein</fullName>
    </submittedName>
</protein>
<dbReference type="PANTHER" id="PTHR35394">
    <property type="entry name" value="DUF3176 DOMAIN-CONTAINING PROTEIN"/>
    <property type="match status" value="1"/>
</dbReference>
<keyword evidence="1" id="KW-1133">Transmembrane helix</keyword>
<sequence length="633" mass="71252">MAHYSSIPLSTSWSPTYTPSTPGSFSSHYPFGSPPTEYMPSVAESQYPLTSPSGGYFGAQKPIEQSRQSTLPERPLKWTHKISHWASTWWIWETSACFVAMTVHIAMIALLNIYKDARVSSWTNRWTLNSNIALMITVIKGAALIPVASALGQLKWRRFRNYREIQDMDVFDEASRGTLGSLRLLLHLRFWHFASLGALLTVSALFMDTLAQNVLSTYSKLEITDGIATIPRINNYGTFNEYTTGDVPGDQLPWPSMVAAINYGLSYTSSLFWAGSELPVHCLTGNCTFGTYQSLIVERQCMDVTGYLDSSDDSVVKIPRGPHLRRLDGIINSSATTEYPAMDIFKDVGPLITNFQVITNPDLELWAPVAMQCVLYWAVNTFGNSSMTNFTLYEPITGRWTNLSTEARTTYKQPDYIILQPPDCWINGTQITNSTDERCQNWVGNLAQLGLQNFLSSDRYGLTGEVYKTSNGWFTSNLFVNSLSNVVADALTNETYNVMELTINNTAIMITQGVRQLPTNSTDYWAYEPANGTVYQWETFYGIHFKFLALTHFIVAGSVMFLLLTVFLCRTDHPWKTSTLPFLFHGFTTRDRNAFGEMPRYVDMREASESMKVKLAMTAEGQRLVSRETFATG</sequence>
<feature type="transmembrane region" description="Helical" evidence="1">
    <location>
        <begin position="132"/>
        <end position="152"/>
    </location>
</feature>
<accession>A0A8E2EGZ2</accession>
<gene>
    <name evidence="2" type="ORF">K432DRAFT_423120</name>
</gene>
<dbReference type="InterPro" id="IPR021514">
    <property type="entry name" value="DUF3176"/>
</dbReference>